<dbReference type="InterPro" id="IPR012506">
    <property type="entry name" value="TMEM86B-like"/>
</dbReference>
<evidence type="ECO:0000313" key="7">
    <source>
        <dbReference type="EMBL" id="HAU2396443.1"/>
    </source>
</evidence>
<name>A0AAN5Q4B0_LEGPN</name>
<dbReference type="AlphaFoldDB" id="A0AAN5Q4B0"/>
<comment type="caution">
    <text evidence="7">The sequence shown here is derived from an EMBL/GenBank/DDBJ whole genome shotgun (WGS) entry which is preliminary data.</text>
</comment>
<reference evidence="7" key="1">
    <citation type="journal article" date="2018" name="Genome Biol.">
        <title>SKESA: strategic k-mer extension for scrupulous assemblies.</title>
        <authorList>
            <person name="Souvorov A."/>
            <person name="Agarwala R."/>
            <person name="Lipman D.J."/>
        </authorList>
    </citation>
    <scope>NUCLEOTIDE SEQUENCE</scope>
    <source>
        <strain evidence="7">CL18-200174</strain>
    </source>
</reference>
<dbReference type="GO" id="GO:0016020">
    <property type="term" value="C:membrane"/>
    <property type="evidence" value="ECO:0007669"/>
    <property type="project" value="UniProtKB-SubCell"/>
</dbReference>
<evidence type="ECO:0000256" key="2">
    <source>
        <dbReference type="ARBA" id="ARBA00007375"/>
    </source>
</evidence>
<organism evidence="7 8">
    <name type="scientific">Legionella pneumophila</name>
    <dbReference type="NCBI Taxonomy" id="446"/>
    <lineage>
        <taxon>Bacteria</taxon>
        <taxon>Pseudomonadati</taxon>
        <taxon>Pseudomonadota</taxon>
        <taxon>Gammaproteobacteria</taxon>
        <taxon>Legionellales</taxon>
        <taxon>Legionellaceae</taxon>
        <taxon>Legionella</taxon>
    </lineage>
</organism>
<evidence type="ECO:0000256" key="3">
    <source>
        <dbReference type="ARBA" id="ARBA00022692"/>
    </source>
</evidence>
<dbReference type="Pfam" id="PF07947">
    <property type="entry name" value="YhhN"/>
    <property type="match status" value="1"/>
</dbReference>
<proteinExistence type="inferred from homology"/>
<evidence type="ECO:0000313" key="8">
    <source>
        <dbReference type="Proteomes" id="UP000863577"/>
    </source>
</evidence>
<comment type="similarity">
    <text evidence="2">Belongs to the TMEM86 family.</text>
</comment>
<keyword evidence="5 6" id="KW-0472">Membrane</keyword>
<dbReference type="RefSeq" id="WP_062790302.1">
    <property type="nucleotide sequence ID" value="NZ_LOMB01000552.1"/>
</dbReference>
<keyword evidence="3 6" id="KW-0812">Transmembrane</keyword>
<evidence type="ECO:0000256" key="4">
    <source>
        <dbReference type="ARBA" id="ARBA00022989"/>
    </source>
</evidence>
<dbReference type="Proteomes" id="UP000863577">
    <property type="component" value="Unassembled WGS sequence"/>
</dbReference>
<protein>
    <submittedName>
        <fullName evidence="7">Lysoplasmalogenase</fullName>
    </submittedName>
</protein>
<reference evidence="7" key="2">
    <citation type="submission" date="2019-09" db="EMBL/GenBank/DDBJ databases">
        <authorList>
            <consortium name="NCBI Pathogen Detection Project"/>
        </authorList>
    </citation>
    <scope>NUCLEOTIDE SEQUENCE</scope>
    <source>
        <strain evidence="7">CL18-200174</strain>
    </source>
</reference>
<dbReference type="GO" id="GO:0016787">
    <property type="term" value="F:hydrolase activity"/>
    <property type="evidence" value="ECO:0007669"/>
    <property type="project" value="TreeGrafter"/>
</dbReference>
<evidence type="ECO:0000256" key="1">
    <source>
        <dbReference type="ARBA" id="ARBA00004141"/>
    </source>
</evidence>
<feature type="transmembrane region" description="Helical" evidence="6">
    <location>
        <begin position="84"/>
        <end position="104"/>
    </location>
</feature>
<gene>
    <name evidence="7" type="ORF">JBK99_08880</name>
</gene>
<accession>A0AAN5Q4B0</accession>
<comment type="subcellular location">
    <subcellularLocation>
        <location evidence="1">Membrane</location>
        <topology evidence="1">Multi-pass membrane protein</topology>
    </subcellularLocation>
</comment>
<dbReference type="PANTHER" id="PTHR31885">
    <property type="entry name" value="GH04784P"/>
    <property type="match status" value="1"/>
</dbReference>
<dbReference type="PANTHER" id="PTHR31885:SF6">
    <property type="entry name" value="GH04784P"/>
    <property type="match status" value="1"/>
</dbReference>
<keyword evidence="4 6" id="KW-1133">Transmembrane helix</keyword>
<feature type="transmembrane region" description="Helical" evidence="6">
    <location>
        <begin position="111"/>
        <end position="129"/>
    </location>
</feature>
<dbReference type="EMBL" id="DACWOD010000006">
    <property type="protein sequence ID" value="HAU2396443.1"/>
    <property type="molecule type" value="Genomic_DNA"/>
</dbReference>
<sequence length="216" mass="24654">MTYSFSKPVSWVFLFTAAIYLVSLSFIQYPVTTVLKPIPIACLIFGVFRTSLSSSAKILLVLALVFSLAGDVVLTLPFSLQLELGIGCFLLAHCFYITLFLKSFQFNKLYFFYYLPILLLMVFIALTMIPYLGNLLIPVMIYFCVLMLMIFSAFQVKKETLMIGSGALFFLISDLTLALNLFIYTQADVRIFVMFTYYVAQFLLTFGLVRLYEKRG</sequence>
<feature type="transmembrane region" description="Helical" evidence="6">
    <location>
        <begin position="166"/>
        <end position="185"/>
    </location>
</feature>
<feature type="transmembrane region" description="Helical" evidence="6">
    <location>
        <begin position="191"/>
        <end position="212"/>
    </location>
</feature>
<evidence type="ECO:0000256" key="6">
    <source>
        <dbReference type="SAM" id="Phobius"/>
    </source>
</evidence>
<feature type="transmembrane region" description="Helical" evidence="6">
    <location>
        <begin position="9"/>
        <end position="28"/>
    </location>
</feature>
<evidence type="ECO:0000256" key="5">
    <source>
        <dbReference type="ARBA" id="ARBA00023136"/>
    </source>
</evidence>
<feature type="transmembrane region" description="Helical" evidence="6">
    <location>
        <begin position="135"/>
        <end position="154"/>
    </location>
</feature>